<accession>A0A834XUA6</accession>
<evidence type="ECO:0008006" key="4">
    <source>
        <dbReference type="Google" id="ProtNLM"/>
    </source>
</evidence>
<reference evidence="2 3" key="1">
    <citation type="submission" date="2020-08" db="EMBL/GenBank/DDBJ databases">
        <title>Aphidius gifuensis genome sequencing and assembly.</title>
        <authorList>
            <person name="Du Z."/>
        </authorList>
    </citation>
    <scope>NUCLEOTIDE SEQUENCE [LARGE SCALE GENOMIC DNA]</scope>
    <source>
        <strain evidence="2">YNYX2018</strain>
        <tissue evidence="2">Adults</tissue>
    </source>
</reference>
<sequence>MSARSLKNFNLLLMGIAVLYFMVNTASSLKPNADIIEKVDDEISHLREYKKDYDSKQVQNIEVKASQFIINERTKLRDKLYANDNIQFIHNEIKKSLSYSEVCMNKFLPSSKLMEEIKKKYQDCAYRITFKKAELSQKIAQTIEEGTMLKVKLDGIKMNCFLKRGKSPNPDDDMKICLNNDGILVAGGYLKEVRSLSPEGYAESQAYKCIEELIIRHRTDKTLVASAQACEKNRVG</sequence>
<organism evidence="2 3">
    <name type="scientific">Aphidius gifuensis</name>
    <name type="common">Parasitoid wasp</name>
    <dbReference type="NCBI Taxonomy" id="684658"/>
    <lineage>
        <taxon>Eukaryota</taxon>
        <taxon>Metazoa</taxon>
        <taxon>Ecdysozoa</taxon>
        <taxon>Arthropoda</taxon>
        <taxon>Hexapoda</taxon>
        <taxon>Insecta</taxon>
        <taxon>Pterygota</taxon>
        <taxon>Neoptera</taxon>
        <taxon>Endopterygota</taxon>
        <taxon>Hymenoptera</taxon>
        <taxon>Apocrita</taxon>
        <taxon>Ichneumonoidea</taxon>
        <taxon>Braconidae</taxon>
        <taxon>Aphidiinae</taxon>
        <taxon>Aphidius</taxon>
    </lineage>
</organism>
<evidence type="ECO:0000313" key="2">
    <source>
        <dbReference type="EMBL" id="KAF7992633.1"/>
    </source>
</evidence>
<keyword evidence="1" id="KW-0732">Signal</keyword>
<gene>
    <name evidence="2" type="ORF">HCN44_004977</name>
</gene>
<proteinExistence type="predicted"/>
<keyword evidence="3" id="KW-1185">Reference proteome</keyword>
<evidence type="ECO:0000313" key="3">
    <source>
        <dbReference type="Proteomes" id="UP000639338"/>
    </source>
</evidence>
<feature type="chain" id="PRO_5032460325" description="Odorant-binding protein" evidence="1">
    <location>
        <begin position="29"/>
        <end position="236"/>
    </location>
</feature>
<comment type="caution">
    <text evidence="2">The sequence shown here is derived from an EMBL/GenBank/DDBJ whole genome shotgun (WGS) entry which is preliminary data.</text>
</comment>
<dbReference type="AlphaFoldDB" id="A0A834XUA6"/>
<dbReference type="EMBL" id="JACMRX010000003">
    <property type="protein sequence ID" value="KAF7992633.1"/>
    <property type="molecule type" value="Genomic_DNA"/>
</dbReference>
<feature type="signal peptide" evidence="1">
    <location>
        <begin position="1"/>
        <end position="28"/>
    </location>
</feature>
<dbReference type="Proteomes" id="UP000639338">
    <property type="component" value="Unassembled WGS sequence"/>
</dbReference>
<evidence type="ECO:0000256" key="1">
    <source>
        <dbReference type="SAM" id="SignalP"/>
    </source>
</evidence>
<name>A0A834XUA6_APHGI</name>
<protein>
    <recommendedName>
        <fullName evidence="4">Odorant-binding protein</fullName>
    </recommendedName>
</protein>